<proteinExistence type="predicted"/>
<accession>A0ACB8QEF8</accession>
<dbReference type="EMBL" id="MU273640">
    <property type="protein sequence ID" value="KAI0030083.1"/>
    <property type="molecule type" value="Genomic_DNA"/>
</dbReference>
<keyword evidence="2" id="KW-1185">Reference proteome</keyword>
<reference evidence="1" key="1">
    <citation type="submission" date="2021-02" db="EMBL/GenBank/DDBJ databases">
        <authorList>
            <consortium name="DOE Joint Genome Institute"/>
            <person name="Ahrendt S."/>
            <person name="Looney B.P."/>
            <person name="Miyauchi S."/>
            <person name="Morin E."/>
            <person name="Drula E."/>
            <person name="Courty P.E."/>
            <person name="Chicoki N."/>
            <person name="Fauchery L."/>
            <person name="Kohler A."/>
            <person name="Kuo A."/>
            <person name="Labutti K."/>
            <person name="Pangilinan J."/>
            <person name="Lipzen A."/>
            <person name="Riley R."/>
            <person name="Andreopoulos W."/>
            <person name="He G."/>
            <person name="Johnson J."/>
            <person name="Barry K.W."/>
            <person name="Grigoriev I.V."/>
            <person name="Nagy L."/>
            <person name="Hibbett D."/>
            <person name="Henrissat B."/>
            <person name="Matheny P.B."/>
            <person name="Labbe J."/>
            <person name="Martin F."/>
        </authorList>
    </citation>
    <scope>NUCLEOTIDE SEQUENCE</scope>
    <source>
        <strain evidence="1">EC-137</strain>
    </source>
</reference>
<dbReference type="Proteomes" id="UP000814128">
    <property type="component" value="Unassembled WGS sequence"/>
</dbReference>
<evidence type="ECO:0000313" key="2">
    <source>
        <dbReference type="Proteomes" id="UP000814128"/>
    </source>
</evidence>
<reference evidence="1" key="2">
    <citation type="journal article" date="2022" name="New Phytol.">
        <title>Evolutionary transition to the ectomycorrhizal habit in the genomes of a hyperdiverse lineage of mushroom-forming fungi.</title>
        <authorList>
            <person name="Looney B."/>
            <person name="Miyauchi S."/>
            <person name="Morin E."/>
            <person name="Drula E."/>
            <person name="Courty P.E."/>
            <person name="Kohler A."/>
            <person name="Kuo A."/>
            <person name="LaButti K."/>
            <person name="Pangilinan J."/>
            <person name="Lipzen A."/>
            <person name="Riley R."/>
            <person name="Andreopoulos W."/>
            <person name="He G."/>
            <person name="Johnson J."/>
            <person name="Nolan M."/>
            <person name="Tritt A."/>
            <person name="Barry K.W."/>
            <person name="Grigoriev I.V."/>
            <person name="Nagy L.G."/>
            <person name="Hibbett D."/>
            <person name="Henrissat B."/>
            <person name="Matheny P.B."/>
            <person name="Labbe J."/>
            <person name="Martin F.M."/>
        </authorList>
    </citation>
    <scope>NUCLEOTIDE SEQUENCE</scope>
    <source>
        <strain evidence="1">EC-137</strain>
    </source>
</reference>
<evidence type="ECO:0000313" key="1">
    <source>
        <dbReference type="EMBL" id="KAI0030083.1"/>
    </source>
</evidence>
<protein>
    <submittedName>
        <fullName evidence="1">Acyl-CoA N-acyltransferase</fullName>
    </submittedName>
</protein>
<comment type="caution">
    <text evidence="1">The sequence shown here is derived from an EMBL/GenBank/DDBJ whole genome shotgun (WGS) entry which is preliminary data.</text>
</comment>
<name>A0ACB8QEF8_9AGAM</name>
<gene>
    <name evidence="1" type="ORF">K488DRAFT_54996</name>
</gene>
<sequence>MLDSLFFDNVAADEVKVAHEIELKGFPPDEAATLEAFQFRHAKVPDLFLGAFLPAHDGKRLLIGYANATLSSAETLTHASMSHHDPAGRSVCIHAVCVREEYRRRGIASAILKEYLRRLAATNATREKPAYDRALLIAHEDMRGLYERAGFVWLEKSDVVHGNRPWFEMRWDVPAPTPAPQQAIPAGLWDALQASSRKKRPGGRLLSELSGIEAAALADEKTGGTVNAFDLLCPRAGCGSLILRKGHALLEERESVQMEPPANPNPHLAPLPAPPAKTHWWLVAPSPMEFENIGFSRSVGTAGASDGGKQLKFLICADCDIGPLGWQEVGGTQFWVAAERVRYRL</sequence>
<organism evidence="1 2">
    <name type="scientific">Vararia minispora EC-137</name>
    <dbReference type="NCBI Taxonomy" id="1314806"/>
    <lineage>
        <taxon>Eukaryota</taxon>
        <taxon>Fungi</taxon>
        <taxon>Dikarya</taxon>
        <taxon>Basidiomycota</taxon>
        <taxon>Agaricomycotina</taxon>
        <taxon>Agaricomycetes</taxon>
        <taxon>Russulales</taxon>
        <taxon>Lachnocladiaceae</taxon>
        <taxon>Vararia</taxon>
    </lineage>
</organism>